<gene>
    <name evidence="2" type="ORF">CA13_09180</name>
</gene>
<feature type="transmembrane region" description="Helical" evidence="1">
    <location>
        <begin position="126"/>
        <end position="148"/>
    </location>
</feature>
<keyword evidence="1" id="KW-0472">Membrane</keyword>
<comment type="caution">
    <text evidence="2">The sequence shown here is derived from an EMBL/GenBank/DDBJ whole genome shotgun (WGS) entry which is preliminary data.</text>
</comment>
<feature type="transmembrane region" description="Helical" evidence="1">
    <location>
        <begin position="81"/>
        <end position="106"/>
    </location>
</feature>
<evidence type="ECO:0000256" key="1">
    <source>
        <dbReference type="SAM" id="Phobius"/>
    </source>
</evidence>
<protein>
    <submittedName>
        <fullName evidence="2">Uncharacterized protein</fullName>
    </submittedName>
</protein>
<accession>A0A5C5YWV2</accession>
<organism evidence="2 3">
    <name type="scientific">Novipirellula herctigrandis</name>
    <dbReference type="NCBI Taxonomy" id="2527986"/>
    <lineage>
        <taxon>Bacteria</taxon>
        <taxon>Pseudomonadati</taxon>
        <taxon>Planctomycetota</taxon>
        <taxon>Planctomycetia</taxon>
        <taxon>Pirellulales</taxon>
        <taxon>Pirellulaceae</taxon>
        <taxon>Novipirellula</taxon>
    </lineage>
</organism>
<evidence type="ECO:0000313" key="2">
    <source>
        <dbReference type="EMBL" id="TWT79514.1"/>
    </source>
</evidence>
<proteinExistence type="predicted"/>
<reference evidence="2 3" key="1">
    <citation type="submission" date="2019-02" db="EMBL/GenBank/DDBJ databases">
        <title>Deep-cultivation of Planctomycetes and their phenomic and genomic characterization uncovers novel biology.</title>
        <authorList>
            <person name="Wiegand S."/>
            <person name="Jogler M."/>
            <person name="Boedeker C."/>
            <person name="Pinto D."/>
            <person name="Vollmers J."/>
            <person name="Rivas-Marin E."/>
            <person name="Kohn T."/>
            <person name="Peeters S.H."/>
            <person name="Heuer A."/>
            <person name="Rast P."/>
            <person name="Oberbeckmann S."/>
            <person name="Bunk B."/>
            <person name="Jeske O."/>
            <person name="Meyerdierks A."/>
            <person name="Storesund J.E."/>
            <person name="Kallscheuer N."/>
            <person name="Luecker S."/>
            <person name="Lage O.M."/>
            <person name="Pohl T."/>
            <person name="Merkel B.J."/>
            <person name="Hornburger P."/>
            <person name="Mueller R.-W."/>
            <person name="Bruemmer F."/>
            <person name="Labrenz M."/>
            <person name="Spormann A.M."/>
            <person name="Op Den Camp H."/>
            <person name="Overmann J."/>
            <person name="Amann R."/>
            <person name="Jetten M.S.M."/>
            <person name="Mascher T."/>
            <person name="Medema M.H."/>
            <person name="Devos D.P."/>
            <person name="Kaster A.-K."/>
            <person name="Ovreas L."/>
            <person name="Rohde M."/>
            <person name="Galperin M.Y."/>
            <person name="Jogler C."/>
        </authorList>
    </citation>
    <scope>NUCLEOTIDE SEQUENCE [LARGE SCALE GENOMIC DNA]</scope>
    <source>
        <strain evidence="2 3">CA13</strain>
    </source>
</reference>
<dbReference type="SUPFAM" id="SSF81452">
    <property type="entry name" value="Cytochrome c oxidase subunit III-like"/>
    <property type="match status" value="1"/>
</dbReference>
<keyword evidence="1" id="KW-0812">Transmembrane</keyword>
<evidence type="ECO:0000313" key="3">
    <source>
        <dbReference type="Proteomes" id="UP000315010"/>
    </source>
</evidence>
<dbReference type="GO" id="GO:0009055">
    <property type="term" value="F:electron transfer activity"/>
    <property type="evidence" value="ECO:0007669"/>
    <property type="project" value="InterPro"/>
</dbReference>
<name>A0A5C5YWV2_9BACT</name>
<dbReference type="EMBL" id="SJPJ01000001">
    <property type="protein sequence ID" value="TWT79514.1"/>
    <property type="molecule type" value="Genomic_DNA"/>
</dbReference>
<dbReference type="AlphaFoldDB" id="A0A5C5YWV2"/>
<feature type="transmembrane region" description="Helical" evidence="1">
    <location>
        <begin position="155"/>
        <end position="176"/>
    </location>
</feature>
<sequence length="179" mass="19398">MLSVVTCSAVITSTELTFKWPGFRVTIGCNGGPVVRFHEWIVNSRSPLIRTVRRLKLMTASPYQTPTATDTPTKKRPKLAFVSNIAGAICLTVAIAVLAIPVTVIAYTWSRTPPMTVNMVDEYTVVVVSCLLILMISGSLAYLGVALIRRRKRGAIVSGSMLLVALGIYFVAVAVVRSQ</sequence>
<keyword evidence="3" id="KW-1185">Reference proteome</keyword>
<dbReference type="InterPro" id="IPR035973">
    <property type="entry name" value="Cyt_c_oxidase_su3-like_sf"/>
</dbReference>
<keyword evidence="1" id="KW-1133">Transmembrane helix</keyword>
<dbReference type="Proteomes" id="UP000315010">
    <property type="component" value="Unassembled WGS sequence"/>
</dbReference>
<dbReference type="GO" id="GO:0016020">
    <property type="term" value="C:membrane"/>
    <property type="evidence" value="ECO:0007669"/>
    <property type="project" value="InterPro"/>
</dbReference>